<reference evidence="2 3" key="1">
    <citation type="submission" date="2021-01" db="EMBL/GenBank/DDBJ databases">
        <title>Actinoplanes sp. nov. LDG1-06 isolated from lichen.</title>
        <authorList>
            <person name="Saeng-In P."/>
            <person name="Phongsopitanun W."/>
            <person name="Kanchanasin P."/>
            <person name="Yuki M."/>
            <person name="Kudo T."/>
            <person name="Ohkuma M."/>
            <person name="Tanasupawat S."/>
        </authorList>
    </citation>
    <scope>NUCLEOTIDE SEQUENCE [LARGE SCALE GENOMIC DNA]</scope>
    <source>
        <strain evidence="2 3">LDG1-06</strain>
    </source>
</reference>
<keyword evidence="3" id="KW-1185">Reference proteome</keyword>
<comment type="caution">
    <text evidence="2">The sequence shown here is derived from an EMBL/GenBank/DDBJ whole genome shotgun (WGS) entry which is preliminary data.</text>
</comment>
<evidence type="ECO:0000313" key="2">
    <source>
        <dbReference type="EMBL" id="MBM2616302.1"/>
    </source>
</evidence>
<dbReference type="PANTHER" id="PTHR38030:SF2">
    <property type="entry name" value="PROTOPORPHYRINOGEN IX DEHYDROGENASE [QUINONE]"/>
    <property type="match status" value="1"/>
</dbReference>
<dbReference type="PROSITE" id="PS50902">
    <property type="entry name" value="FLAVODOXIN_LIKE"/>
    <property type="match status" value="1"/>
</dbReference>
<dbReference type="EMBL" id="JAENHP010000003">
    <property type="protein sequence ID" value="MBM2616302.1"/>
    <property type="molecule type" value="Genomic_DNA"/>
</dbReference>
<dbReference type="SUPFAM" id="SSF52218">
    <property type="entry name" value="Flavoproteins"/>
    <property type="match status" value="1"/>
</dbReference>
<evidence type="ECO:0000259" key="1">
    <source>
        <dbReference type="PROSITE" id="PS50902"/>
    </source>
</evidence>
<dbReference type="RefSeq" id="WP_203376201.1">
    <property type="nucleotide sequence ID" value="NZ_JAENHP010000003.1"/>
</dbReference>
<dbReference type="InterPro" id="IPR052200">
    <property type="entry name" value="Protoporphyrinogen_IX_DH"/>
</dbReference>
<proteinExistence type="predicted"/>
<accession>A0ABS2A906</accession>
<evidence type="ECO:0000313" key="3">
    <source>
        <dbReference type="Proteomes" id="UP000632138"/>
    </source>
</evidence>
<dbReference type="InterPro" id="IPR029039">
    <property type="entry name" value="Flavoprotein-like_sf"/>
</dbReference>
<dbReference type="InterPro" id="IPR008254">
    <property type="entry name" value="Flavodoxin/NO_synth"/>
</dbReference>
<gene>
    <name evidence="2" type="ORF">JIG36_12120</name>
</gene>
<feature type="domain" description="Flavodoxin-like" evidence="1">
    <location>
        <begin position="3"/>
        <end position="160"/>
    </location>
</feature>
<dbReference type="InterPro" id="IPR026816">
    <property type="entry name" value="Flavodoxin_dom"/>
</dbReference>
<dbReference type="Proteomes" id="UP000632138">
    <property type="component" value="Unassembled WGS sequence"/>
</dbReference>
<organism evidence="2 3">
    <name type="scientific">Paractinoplanes ovalisporus</name>
    <dbReference type="NCBI Taxonomy" id="2810368"/>
    <lineage>
        <taxon>Bacteria</taxon>
        <taxon>Bacillati</taxon>
        <taxon>Actinomycetota</taxon>
        <taxon>Actinomycetes</taxon>
        <taxon>Micromonosporales</taxon>
        <taxon>Micromonosporaceae</taxon>
        <taxon>Paractinoplanes</taxon>
    </lineage>
</organism>
<protein>
    <submittedName>
        <fullName evidence="2">Flavodoxin</fullName>
    </submittedName>
</protein>
<sequence length="174" mass="19248">MDVLVAYGTTGGGTAEIAQWIAEELRDAGLRVHLTPIREVGDVAIYDAVVLGSSLYAYGWHLDARRFVQRFAGRFTDRPVWLFSSGPLDRSADEGPLDPVPHAAAALRDLPAREHVTFGGRMTSEAHGWLGHLARLMAREGHAGDFRNPERVRGWARGVAADILARRREREEPL</sequence>
<name>A0ABS2A906_9ACTN</name>
<dbReference type="Pfam" id="PF12724">
    <property type="entry name" value="Flavodoxin_5"/>
    <property type="match status" value="1"/>
</dbReference>
<dbReference type="Gene3D" id="3.40.50.360">
    <property type="match status" value="1"/>
</dbReference>
<dbReference type="PANTHER" id="PTHR38030">
    <property type="entry name" value="PROTOPORPHYRINOGEN IX DEHYDROGENASE [MENAQUINONE]"/>
    <property type="match status" value="1"/>
</dbReference>